<evidence type="ECO:0000256" key="1">
    <source>
        <dbReference type="ARBA" id="ARBA00022729"/>
    </source>
</evidence>
<evidence type="ECO:0000313" key="3">
    <source>
        <dbReference type="EMBL" id="MEA9358200.1"/>
    </source>
</evidence>
<keyword evidence="1 2" id="KW-0732">Signal</keyword>
<dbReference type="GO" id="GO:0008233">
    <property type="term" value="F:peptidase activity"/>
    <property type="evidence" value="ECO:0007669"/>
    <property type="project" value="UniProtKB-KW"/>
</dbReference>
<protein>
    <submittedName>
        <fullName evidence="3">Serine protease</fullName>
    </submittedName>
</protein>
<organism evidence="3 4">
    <name type="scientific">Bacteriovorax antarcticus</name>
    <dbReference type="NCBI Taxonomy" id="3088717"/>
    <lineage>
        <taxon>Bacteria</taxon>
        <taxon>Pseudomonadati</taxon>
        <taxon>Bdellovibrionota</taxon>
        <taxon>Bacteriovoracia</taxon>
        <taxon>Bacteriovoracales</taxon>
        <taxon>Bacteriovoracaceae</taxon>
        <taxon>Bacteriovorax</taxon>
    </lineage>
</organism>
<feature type="chain" id="PRO_5045922054" evidence="2">
    <location>
        <begin position="23"/>
        <end position="311"/>
    </location>
</feature>
<sequence>MGRSFTRSIGTLSLVLSITNFAAAFERPPVYPGDLIYGKDNRQEINDYYEKDFRDKSASIALRVSKRRLTVDRNDSNRILFPNVSLENAMPQICKDERFIEQTTLGTCSGFLVGPKTLVTAGHCVVNEKECADNRWVFGFKNGVTELASNQVYSCKKIITQRYVYDGNEVSDYAVIELDRKVEGYVPLKTRKFGRVLLNTPLVVIGHPMGLPMKATDGAVVSRMNEKELTKKWTSLKLRSHYFTANLDSYGGNSGSPVFNQKNGQVEGILIQGADDFVYNPDKECLESRQLSDSHLNTYEKVMRINKVPGL</sequence>
<gene>
    <name evidence="3" type="ORF">SHI21_18340</name>
</gene>
<feature type="signal peptide" evidence="2">
    <location>
        <begin position="1"/>
        <end position="22"/>
    </location>
</feature>
<proteinExistence type="predicted"/>
<dbReference type="Proteomes" id="UP001302274">
    <property type="component" value="Unassembled WGS sequence"/>
</dbReference>
<dbReference type="SUPFAM" id="SSF50494">
    <property type="entry name" value="Trypsin-like serine proteases"/>
    <property type="match status" value="1"/>
</dbReference>
<dbReference type="EMBL" id="JAYGJQ010000003">
    <property type="protein sequence ID" value="MEA9358200.1"/>
    <property type="molecule type" value="Genomic_DNA"/>
</dbReference>
<dbReference type="InterPro" id="IPR018114">
    <property type="entry name" value="TRYPSIN_HIS"/>
</dbReference>
<dbReference type="Gene3D" id="2.40.10.10">
    <property type="entry name" value="Trypsin-like serine proteases"/>
    <property type="match status" value="2"/>
</dbReference>
<dbReference type="PROSITE" id="PS00672">
    <property type="entry name" value="V8_HIS"/>
    <property type="match status" value="1"/>
</dbReference>
<evidence type="ECO:0000313" key="4">
    <source>
        <dbReference type="Proteomes" id="UP001302274"/>
    </source>
</evidence>
<dbReference type="PANTHER" id="PTHR15462:SF8">
    <property type="entry name" value="SERINE PROTEASE"/>
    <property type="match status" value="1"/>
</dbReference>
<dbReference type="InterPro" id="IPR043504">
    <property type="entry name" value="Peptidase_S1_PA_chymotrypsin"/>
</dbReference>
<reference evidence="3 4" key="1">
    <citation type="submission" date="2023-11" db="EMBL/GenBank/DDBJ databases">
        <title>A Novel Polar Bacteriovorax (B. antarcticus) Isolated from the Biocrust in Antarctica.</title>
        <authorList>
            <person name="Mun W."/>
            <person name="Choi S.Y."/>
            <person name="Mitchell R.J."/>
        </authorList>
    </citation>
    <scope>NUCLEOTIDE SEQUENCE [LARGE SCALE GENOMIC DNA]</scope>
    <source>
        <strain evidence="3 4">PP10</strain>
    </source>
</reference>
<dbReference type="Pfam" id="PF13365">
    <property type="entry name" value="Trypsin_2"/>
    <property type="match status" value="1"/>
</dbReference>
<dbReference type="InterPro" id="IPR050966">
    <property type="entry name" value="Glutamyl_endopeptidase"/>
</dbReference>
<keyword evidence="3" id="KW-0378">Hydrolase</keyword>
<dbReference type="InterPro" id="IPR028301">
    <property type="entry name" value="V8_his_AS"/>
</dbReference>
<dbReference type="PROSITE" id="PS00134">
    <property type="entry name" value="TRYPSIN_HIS"/>
    <property type="match status" value="1"/>
</dbReference>
<comment type="caution">
    <text evidence="3">The sequence shown here is derived from an EMBL/GenBank/DDBJ whole genome shotgun (WGS) entry which is preliminary data.</text>
</comment>
<dbReference type="PANTHER" id="PTHR15462">
    <property type="entry name" value="SERINE PROTEASE"/>
    <property type="match status" value="1"/>
</dbReference>
<keyword evidence="3" id="KW-0645">Protease</keyword>
<dbReference type="GO" id="GO:0006508">
    <property type="term" value="P:proteolysis"/>
    <property type="evidence" value="ECO:0007669"/>
    <property type="project" value="UniProtKB-KW"/>
</dbReference>
<evidence type="ECO:0000256" key="2">
    <source>
        <dbReference type="SAM" id="SignalP"/>
    </source>
</evidence>
<dbReference type="InterPro" id="IPR009003">
    <property type="entry name" value="Peptidase_S1_PA"/>
</dbReference>
<name>A0ABU5W315_9BACT</name>
<dbReference type="RefSeq" id="WP_323578507.1">
    <property type="nucleotide sequence ID" value="NZ_JAYGJQ010000003.1"/>
</dbReference>
<keyword evidence="4" id="KW-1185">Reference proteome</keyword>
<accession>A0ABU5W315</accession>